<feature type="transmembrane region" description="Helical" evidence="1">
    <location>
        <begin position="179"/>
        <end position="207"/>
    </location>
</feature>
<dbReference type="AlphaFoldDB" id="A0A4U5NX52"/>
<reference evidence="2 3" key="1">
    <citation type="journal article" date="2015" name="Genome Biol.">
        <title>Comparative genomics of Steinernema reveals deeply conserved gene regulatory networks.</title>
        <authorList>
            <person name="Dillman A.R."/>
            <person name="Macchietto M."/>
            <person name="Porter C.F."/>
            <person name="Rogers A."/>
            <person name="Williams B."/>
            <person name="Antoshechkin I."/>
            <person name="Lee M.M."/>
            <person name="Goodwin Z."/>
            <person name="Lu X."/>
            <person name="Lewis E.E."/>
            <person name="Goodrich-Blair H."/>
            <person name="Stock S.P."/>
            <person name="Adams B.J."/>
            <person name="Sternberg P.W."/>
            <person name="Mortazavi A."/>
        </authorList>
    </citation>
    <scope>NUCLEOTIDE SEQUENCE [LARGE SCALE GENOMIC DNA]</scope>
    <source>
        <strain evidence="2 3">ALL</strain>
    </source>
</reference>
<dbReference type="InterPro" id="IPR019422">
    <property type="entry name" value="7TM_GPCR_serpentine_rcpt_Srh"/>
</dbReference>
<keyword evidence="1" id="KW-1133">Transmembrane helix</keyword>
<sequence>MLYKQLNSWLYYALCFLNIPIGVVFFYIVLKKSPSTIRLYRNTLLNLGFWYYAASLEIGLLLQPVLDGLETVQCTQICGLLAYFQDNLTLVSTAHVVGGAACVNSAIALSLCFFVRYIQVAHPKIALYLNSKKGFMLATIPHLCGTICSSSFLSKFYFGNNYHRTESGLLFCADWKADLTFTIGFIVLILGLVANSVSIVVLAFLTIRTLSKNRLQMSQKTYKLQKRLTLNLILLAVLPIVLDVVPLSSALIIIYFQVSSMYFVSTIATHAQFLDVFLTCIITLIFVTPYRKAVLGWLPKRCQLF</sequence>
<evidence type="ECO:0008006" key="4">
    <source>
        <dbReference type="Google" id="ProtNLM"/>
    </source>
</evidence>
<protein>
    <recommendedName>
        <fullName evidence="4">G-protein coupled receptors family 1 profile domain-containing protein</fullName>
    </recommendedName>
</protein>
<dbReference type="InterPro" id="IPR053220">
    <property type="entry name" value="Nematode_rcpt-like_serp_H"/>
</dbReference>
<dbReference type="SUPFAM" id="SSF81321">
    <property type="entry name" value="Family A G protein-coupled receptor-like"/>
    <property type="match status" value="1"/>
</dbReference>
<feature type="transmembrane region" description="Helical" evidence="1">
    <location>
        <begin position="6"/>
        <end position="30"/>
    </location>
</feature>
<keyword evidence="1" id="KW-0812">Transmembrane</keyword>
<feature type="transmembrane region" description="Helical" evidence="1">
    <location>
        <begin position="94"/>
        <end position="115"/>
    </location>
</feature>
<feature type="transmembrane region" description="Helical" evidence="1">
    <location>
        <begin position="262"/>
        <end position="287"/>
    </location>
</feature>
<reference evidence="2 3" key="2">
    <citation type="journal article" date="2019" name="G3 (Bethesda)">
        <title>Hybrid Assembly of the Genome of the Entomopathogenic Nematode Steinernema carpocapsae Identifies the X-Chromosome.</title>
        <authorList>
            <person name="Serra L."/>
            <person name="Macchietto M."/>
            <person name="Macias-Munoz A."/>
            <person name="McGill C.J."/>
            <person name="Rodriguez I.M."/>
            <person name="Rodriguez B."/>
            <person name="Murad R."/>
            <person name="Mortazavi A."/>
        </authorList>
    </citation>
    <scope>NUCLEOTIDE SEQUENCE [LARGE SCALE GENOMIC DNA]</scope>
    <source>
        <strain evidence="2 3">ALL</strain>
    </source>
</reference>
<keyword evidence="1" id="KW-0472">Membrane</keyword>
<evidence type="ECO:0000313" key="3">
    <source>
        <dbReference type="Proteomes" id="UP000298663"/>
    </source>
</evidence>
<feature type="transmembrane region" description="Helical" evidence="1">
    <location>
        <begin position="135"/>
        <end position="159"/>
    </location>
</feature>
<dbReference type="PANTHER" id="PTHR22941:SF26">
    <property type="entry name" value="SERPENTINE RECEPTOR, CLASS H"/>
    <property type="match status" value="1"/>
</dbReference>
<dbReference type="PANTHER" id="PTHR22941">
    <property type="entry name" value="SERPENTINE RECEPTOR"/>
    <property type="match status" value="1"/>
</dbReference>
<gene>
    <name evidence="2" type="ORF">L596_012204</name>
</gene>
<dbReference type="OrthoDB" id="5784759at2759"/>
<evidence type="ECO:0000313" key="2">
    <source>
        <dbReference type="EMBL" id="TKR87871.1"/>
    </source>
</evidence>
<feature type="transmembrane region" description="Helical" evidence="1">
    <location>
        <begin position="228"/>
        <end position="256"/>
    </location>
</feature>
<dbReference type="Proteomes" id="UP000298663">
    <property type="component" value="Unassembled WGS sequence"/>
</dbReference>
<name>A0A4U5NX52_STECR</name>
<evidence type="ECO:0000256" key="1">
    <source>
        <dbReference type="SAM" id="Phobius"/>
    </source>
</evidence>
<organism evidence="2 3">
    <name type="scientific">Steinernema carpocapsae</name>
    <name type="common">Entomopathogenic nematode</name>
    <dbReference type="NCBI Taxonomy" id="34508"/>
    <lineage>
        <taxon>Eukaryota</taxon>
        <taxon>Metazoa</taxon>
        <taxon>Ecdysozoa</taxon>
        <taxon>Nematoda</taxon>
        <taxon>Chromadorea</taxon>
        <taxon>Rhabditida</taxon>
        <taxon>Tylenchina</taxon>
        <taxon>Panagrolaimomorpha</taxon>
        <taxon>Strongyloidoidea</taxon>
        <taxon>Steinernematidae</taxon>
        <taxon>Steinernema</taxon>
    </lineage>
</organism>
<comment type="caution">
    <text evidence="2">The sequence shown here is derived from an EMBL/GenBank/DDBJ whole genome shotgun (WGS) entry which is preliminary data.</text>
</comment>
<keyword evidence="3" id="KW-1185">Reference proteome</keyword>
<dbReference type="Pfam" id="PF10318">
    <property type="entry name" value="7TM_GPCR_Srh"/>
    <property type="match status" value="1"/>
</dbReference>
<feature type="transmembrane region" description="Helical" evidence="1">
    <location>
        <begin position="42"/>
        <end position="62"/>
    </location>
</feature>
<dbReference type="EMBL" id="AZBU02000003">
    <property type="protein sequence ID" value="TKR87871.1"/>
    <property type="molecule type" value="Genomic_DNA"/>
</dbReference>
<accession>A0A4U5NX52</accession>
<proteinExistence type="predicted"/>